<dbReference type="eggNOG" id="ENOG50327CZ">
    <property type="taxonomic scope" value="Bacteria"/>
</dbReference>
<proteinExistence type="predicted"/>
<dbReference type="RefSeq" id="WP_007859670.1">
    <property type="nucleotide sequence ID" value="NZ_JH376420.1"/>
</dbReference>
<dbReference type="AlphaFoldDB" id="G5HER1"/>
<evidence type="ECO:0000313" key="1">
    <source>
        <dbReference type="EMBL" id="EHF00020.1"/>
    </source>
</evidence>
<dbReference type="EMBL" id="ADLJ01000007">
    <property type="protein sequence ID" value="EHF00020.1"/>
    <property type="molecule type" value="Genomic_DNA"/>
</dbReference>
<dbReference type="HOGENOM" id="CLU_1136895_0_0_9"/>
<name>G5HER1_9FIRM</name>
<evidence type="ECO:0000313" key="2">
    <source>
        <dbReference type="Proteomes" id="UP000003763"/>
    </source>
</evidence>
<dbReference type="Proteomes" id="UP000003763">
    <property type="component" value="Unassembled WGS sequence"/>
</dbReference>
<accession>G5HER1</accession>
<dbReference type="PATRIC" id="fig|742733.3.peg.949"/>
<organism evidence="1 2">
    <name type="scientific">[Clostridium] citroniae WAL-17108</name>
    <dbReference type="NCBI Taxonomy" id="742733"/>
    <lineage>
        <taxon>Bacteria</taxon>
        <taxon>Bacillati</taxon>
        <taxon>Bacillota</taxon>
        <taxon>Clostridia</taxon>
        <taxon>Lachnospirales</taxon>
        <taxon>Lachnospiraceae</taxon>
        <taxon>Enterocloster</taxon>
    </lineage>
</organism>
<reference evidence="1 2" key="1">
    <citation type="submission" date="2011-08" db="EMBL/GenBank/DDBJ databases">
        <title>The Genome Sequence of Clostridium citroniae WAL-17108.</title>
        <authorList>
            <consortium name="The Broad Institute Genome Sequencing Platform"/>
            <person name="Earl A."/>
            <person name="Ward D."/>
            <person name="Feldgarden M."/>
            <person name="Gevers D."/>
            <person name="Finegold S.M."/>
            <person name="Summanen P.H."/>
            <person name="Molitoris D.R."/>
            <person name="Vaisanen M.L."/>
            <person name="Daigneault M."/>
            <person name="Allen-Vercoe E."/>
            <person name="Young S.K."/>
            <person name="Zeng Q."/>
            <person name="Gargeya S."/>
            <person name="Fitzgerald M."/>
            <person name="Haas B."/>
            <person name="Abouelleil A."/>
            <person name="Alvarado L."/>
            <person name="Arachchi H.M."/>
            <person name="Berlin A."/>
            <person name="Brown A."/>
            <person name="Chapman S.B."/>
            <person name="Chen Z."/>
            <person name="Dunbar C."/>
            <person name="Freedman E."/>
            <person name="Gearin G."/>
            <person name="Gellesch M."/>
            <person name="Goldberg J."/>
            <person name="Griggs A."/>
            <person name="Gujja S."/>
            <person name="Heiman D."/>
            <person name="Howarth C."/>
            <person name="Larson L."/>
            <person name="Lui A."/>
            <person name="MacDonald P.J.P."/>
            <person name="Montmayeur A."/>
            <person name="Murphy C."/>
            <person name="Neiman D."/>
            <person name="Pearson M."/>
            <person name="Priest M."/>
            <person name="Roberts A."/>
            <person name="Saif S."/>
            <person name="Shea T."/>
            <person name="Shenoy N."/>
            <person name="Sisk P."/>
            <person name="Stolte C."/>
            <person name="Sykes S."/>
            <person name="Wortman J."/>
            <person name="Nusbaum C."/>
            <person name="Birren B."/>
        </authorList>
    </citation>
    <scope>NUCLEOTIDE SEQUENCE [LARGE SCALE GENOMIC DNA]</scope>
    <source>
        <strain evidence="1 2">WAL-17108</strain>
    </source>
</reference>
<sequence length="256" mass="29972">MSIILNEVKYAEQILSGEEPANKPYATLTLLGKYYRQKVGLKPMETITALNDFMVSHYDDYNPDSWEEVIEKIARSKKYLIRELDHIEIMQTELDCIALIDDLNLQKIMFTMLCYAKFYNAINPRNNNWINTDIAEIFKNARVNTRCRKDKLLILNKLLNMAKCDGEPYISLSKKNTNTNVKLNFLDISGKPVLQISDFRELGYAYLQYLGKEQFTHCEKCSLLIKKGKRRPKYCSNCAKNINREKTRQRMQNLRA</sequence>
<protein>
    <submittedName>
        <fullName evidence="1">Uncharacterized protein</fullName>
    </submittedName>
</protein>
<comment type="caution">
    <text evidence="1">The sequence shown here is derived from an EMBL/GenBank/DDBJ whole genome shotgun (WGS) entry which is preliminary data.</text>
</comment>
<gene>
    <name evidence="1" type="ORF">HMPREF9469_00934</name>
</gene>